<keyword evidence="8 9" id="KW-0539">Nucleus</keyword>
<dbReference type="PANTHER" id="PTHR13003">
    <property type="entry name" value="NUP107-RELATED"/>
    <property type="match status" value="1"/>
</dbReference>
<evidence type="ECO:0000256" key="3">
    <source>
        <dbReference type="ARBA" id="ARBA00022816"/>
    </source>
</evidence>
<evidence type="ECO:0000256" key="6">
    <source>
        <dbReference type="ARBA" id="ARBA00023132"/>
    </source>
</evidence>
<dbReference type="GO" id="GO:0000973">
    <property type="term" value="P:post-transcriptional tethering of RNA polymerase II gene DNA at nuclear periphery"/>
    <property type="evidence" value="ECO:0007669"/>
    <property type="project" value="TreeGrafter"/>
</dbReference>
<keyword evidence="5 9" id="KW-0811">Translocation</keyword>
<evidence type="ECO:0000313" key="12">
    <source>
        <dbReference type="Proteomes" id="UP000318571"/>
    </source>
</evidence>
<dbReference type="STRING" id="6832.A0A553PDQ6"/>
<evidence type="ECO:0000256" key="9">
    <source>
        <dbReference type="RuleBase" id="RU365072"/>
    </source>
</evidence>
<dbReference type="GO" id="GO:0006606">
    <property type="term" value="P:protein import into nucleus"/>
    <property type="evidence" value="ECO:0007669"/>
    <property type="project" value="TreeGrafter"/>
</dbReference>
<dbReference type="Pfam" id="PF04121">
    <property type="entry name" value="Nup84_Nup100"/>
    <property type="match status" value="1"/>
</dbReference>
<protein>
    <recommendedName>
        <fullName evidence="9">Nuclear pore complex protein</fullName>
    </recommendedName>
</protein>
<dbReference type="EMBL" id="VCGU01000005">
    <property type="protein sequence ID" value="TRY75804.1"/>
    <property type="molecule type" value="Genomic_DNA"/>
</dbReference>
<comment type="function">
    <text evidence="9">Functions as a component of the nuclear pore complex (NPC).</text>
</comment>
<proteinExistence type="inferred from homology"/>
<dbReference type="OMA" id="MAHIVLF"/>
<keyword evidence="12" id="KW-1185">Reference proteome</keyword>
<evidence type="ECO:0000256" key="1">
    <source>
        <dbReference type="ARBA" id="ARBA00009510"/>
    </source>
</evidence>
<feature type="region of interest" description="Disordered" evidence="10">
    <location>
        <begin position="1"/>
        <end position="26"/>
    </location>
</feature>
<evidence type="ECO:0000256" key="5">
    <source>
        <dbReference type="ARBA" id="ARBA00023010"/>
    </source>
</evidence>
<dbReference type="Gene3D" id="1.10.3450.20">
    <property type="match status" value="1"/>
</dbReference>
<dbReference type="Proteomes" id="UP000318571">
    <property type="component" value="Chromosome 2"/>
</dbReference>
<dbReference type="FunFam" id="1.10.3450.20:FF:000001">
    <property type="entry name" value="Nuclear pore complex protein"/>
    <property type="match status" value="1"/>
</dbReference>
<gene>
    <name evidence="11" type="ORF">TCAL_01627</name>
</gene>
<dbReference type="GO" id="GO:0031080">
    <property type="term" value="C:nuclear pore outer ring"/>
    <property type="evidence" value="ECO:0007669"/>
    <property type="project" value="TreeGrafter"/>
</dbReference>
<dbReference type="InterPro" id="IPR007252">
    <property type="entry name" value="Nup84/Nup107"/>
</dbReference>
<reference evidence="11 12" key="1">
    <citation type="journal article" date="2018" name="Nat. Ecol. Evol.">
        <title>Genomic signatures of mitonuclear coevolution across populations of Tigriopus californicus.</title>
        <authorList>
            <person name="Barreto F.S."/>
            <person name="Watson E.T."/>
            <person name="Lima T.G."/>
            <person name="Willett C.S."/>
            <person name="Edmands S."/>
            <person name="Li W."/>
            <person name="Burton R.S."/>
        </authorList>
    </citation>
    <scope>NUCLEOTIDE SEQUENCE [LARGE SCALE GENOMIC DNA]</scope>
    <source>
        <strain evidence="11 12">San Diego</strain>
    </source>
</reference>
<sequence>MNRGEDFKSDAGGGSSPFLFTPITRRGPSSRLLQRRSLLVQEPTGMEPDLAFPVAPPAPRRSSHIPLNVTQSLMGSILGSPEVTRPAPYYAYQSVAQGKMRAGPPDSSFNRGGDAASLIGATENLFVDFLATLTGNNQGEVSEALDQIAEFEQLVGEHVHSLQKSISNLGAAGSKSAPSHRAQEIRNSLVKERNSWRLLGKLFASQMSSEERMATEADDEAELRSEKIVMEKLFAREKDMRQAQAIVDWLEWNAKDEFGDAHQSMDLFGDVLAGWENTLHALQTNPNGTPNMVREMDPDAPRRTNKSLHPLDEQDQARLIRGVYLCLRSGLLDLAQDLCVRMGQPWRAATLVGWKLHHDPNFGSTGQNQNVKIPIEGNVNRDIWKKTAWVLTEDRKLSSQERAIYSALCGNAQQLLTSECKSWEDVLWALCKALVDVKVETEIRQTVPRTYVDMPQRYWDNLTSLRAVLDAVKNSENVEIRKESTSAHRIIQSLIIAEDWEQLHCHLKEWSEHAADIDSHLLRFLTHLVIILRRLGVPPNVEVEEKMIIAYIGYLIQAERVQQVAWYTAQLRQDTQIEVYAELLLHVSDIGDRRACLTLALEHELPLNIIRITTVEATLGLESQIQEQSVQTEISELDDLKMKSIDYLLMAPVDLANALMFANSLARYFIASHKIKAARQTLNNLAPHLGNETGVDATLSASYKREFACLEMYVSAKESFGDWFKYLHQAKPLKPELSRRGESADSFAHQVEQEQREMKYKVEHERWTGTLLIQSREVTRQLLAILHFPQGWLLDEENVDETRGKEIDYLRRTCLMDAVFLLHSVYHSTEQYKEAIALADIVASERDALFSVFTKDDMKTFLQKIRDSAVASLESKSSDPWGY</sequence>
<evidence type="ECO:0000256" key="8">
    <source>
        <dbReference type="ARBA" id="ARBA00023242"/>
    </source>
</evidence>
<evidence type="ECO:0000313" key="11">
    <source>
        <dbReference type="EMBL" id="TRY75804.1"/>
    </source>
</evidence>
<dbReference type="OrthoDB" id="3098at2759"/>
<keyword evidence="3" id="KW-0509">mRNA transport</keyword>
<dbReference type="AlphaFoldDB" id="A0A553PDQ6"/>
<dbReference type="Gene3D" id="1.20.190.50">
    <property type="match status" value="1"/>
</dbReference>
<dbReference type="PANTHER" id="PTHR13003:SF2">
    <property type="entry name" value="NUCLEAR PORE COMPLEX PROTEIN NUP107"/>
    <property type="match status" value="1"/>
</dbReference>
<evidence type="ECO:0000256" key="2">
    <source>
        <dbReference type="ARBA" id="ARBA00022448"/>
    </source>
</evidence>
<evidence type="ECO:0000256" key="10">
    <source>
        <dbReference type="SAM" id="MobiDB-lite"/>
    </source>
</evidence>
<dbReference type="GO" id="GO:0017056">
    <property type="term" value="F:structural constituent of nuclear pore"/>
    <property type="evidence" value="ECO:0007669"/>
    <property type="project" value="UniProtKB-UniRule"/>
</dbReference>
<evidence type="ECO:0000256" key="4">
    <source>
        <dbReference type="ARBA" id="ARBA00022927"/>
    </source>
</evidence>
<comment type="subunit">
    <text evidence="9">Part of the nuclear pore complex (NPC).</text>
</comment>
<organism evidence="11 12">
    <name type="scientific">Tigriopus californicus</name>
    <name type="common">Marine copepod</name>
    <dbReference type="NCBI Taxonomy" id="6832"/>
    <lineage>
        <taxon>Eukaryota</taxon>
        <taxon>Metazoa</taxon>
        <taxon>Ecdysozoa</taxon>
        <taxon>Arthropoda</taxon>
        <taxon>Crustacea</taxon>
        <taxon>Multicrustacea</taxon>
        <taxon>Hexanauplia</taxon>
        <taxon>Copepoda</taxon>
        <taxon>Harpacticoida</taxon>
        <taxon>Harpacticidae</taxon>
        <taxon>Tigriopus</taxon>
    </lineage>
</organism>
<keyword evidence="6 9" id="KW-0906">Nuclear pore complex</keyword>
<keyword evidence="4" id="KW-0653">Protein transport</keyword>
<name>A0A553PDQ6_TIGCA</name>
<comment type="subcellular location">
    <subcellularLocation>
        <location evidence="9">Nucleus</location>
        <location evidence="9">Nuclear pore complex</location>
    </subcellularLocation>
    <subcellularLocation>
        <location evidence="9">Nucleus membrane</location>
    </subcellularLocation>
</comment>
<keyword evidence="7 9" id="KW-0472">Membrane</keyword>
<dbReference type="GO" id="GO:0006406">
    <property type="term" value="P:mRNA export from nucleus"/>
    <property type="evidence" value="ECO:0007669"/>
    <property type="project" value="TreeGrafter"/>
</dbReference>
<accession>A0A553PDQ6</accession>
<dbReference type="GO" id="GO:0031965">
    <property type="term" value="C:nuclear membrane"/>
    <property type="evidence" value="ECO:0007669"/>
    <property type="project" value="UniProtKB-SubCell"/>
</dbReference>
<comment type="caution">
    <text evidence="11">The sequence shown here is derived from an EMBL/GenBank/DDBJ whole genome shotgun (WGS) entry which is preliminary data.</text>
</comment>
<keyword evidence="2 9" id="KW-0813">Transport</keyword>
<evidence type="ECO:0000256" key="7">
    <source>
        <dbReference type="ARBA" id="ARBA00023136"/>
    </source>
</evidence>
<comment type="similarity">
    <text evidence="1 9">Belongs to the nucleoporin Nup84/Nup107 family.</text>
</comment>